<accession>A0A2U1ATC3</accession>
<dbReference type="OrthoDB" id="1076303at2"/>
<dbReference type="PROSITE" id="PS51257">
    <property type="entry name" value="PROKAR_LIPOPROTEIN"/>
    <property type="match status" value="1"/>
</dbReference>
<name>A0A2U1ATC3_9BACT</name>
<evidence type="ECO:0000313" key="1">
    <source>
        <dbReference type="EMBL" id="PVY39658.1"/>
    </source>
</evidence>
<dbReference type="RefSeq" id="WP_116544183.1">
    <property type="nucleotide sequence ID" value="NZ_QEKI01000010.1"/>
</dbReference>
<dbReference type="AlphaFoldDB" id="A0A2U1ATC3"/>
<dbReference type="EMBL" id="QEKI01000010">
    <property type="protein sequence ID" value="PVY39658.1"/>
    <property type="molecule type" value="Genomic_DNA"/>
</dbReference>
<protein>
    <submittedName>
        <fullName evidence="1">Uncharacterized protein</fullName>
    </submittedName>
</protein>
<evidence type="ECO:0000313" key="2">
    <source>
        <dbReference type="Proteomes" id="UP000245466"/>
    </source>
</evidence>
<proteinExistence type="predicted"/>
<dbReference type="Proteomes" id="UP000245466">
    <property type="component" value="Unassembled WGS sequence"/>
</dbReference>
<comment type="caution">
    <text evidence="1">The sequence shown here is derived from an EMBL/GenBank/DDBJ whole genome shotgun (WGS) entry which is preliminary data.</text>
</comment>
<organism evidence="1 2">
    <name type="scientific">Pontibacter virosus</name>
    <dbReference type="NCBI Taxonomy" id="1765052"/>
    <lineage>
        <taxon>Bacteria</taxon>
        <taxon>Pseudomonadati</taxon>
        <taxon>Bacteroidota</taxon>
        <taxon>Cytophagia</taxon>
        <taxon>Cytophagales</taxon>
        <taxon>Hymenobacteraceae</taxon>
        <taxon>Pontibacter</taxon>
    </lineage>
</organism>
<reference evidence="1 2" key="1">
    <citation type="submission" date="2018-04" db="EMBL/GenBank/DDBJ databases">
        <title>Genomic Encyclopedia of Type Strains, Phase IV (KMG-IV): sequencing the most valuable type-strain genomes for metagenomic binning, comparative biology and taxonomic classification.</title>
        <authorList>
            <person name="Goeker M."/>
        </authorList>
    </citation>
    <scope>NUCLEOTIDE SEQUENCE [LARGE SCALE GENOMIC DNA]</scope>
    <source>
        <strain evidence="1 2">DSM 100231</strain>
    </source>
</reference>
<sequence>MKKAILSLTGVLLLLACEQQNKAGEKVSGLGKPTGEEIHFTVNELSEEDFDVVERNDTTYYLKQLHEGLEGKDIQFDRSLVSDLSAKVRFGFGFLQYTTDDNSAIPLEFTKQSKWSDLQIKDGVIEIPDLNGNSNNRKVYETLGFQDRKELLEWIAGDELEEIKNESIQAQINFYQSLLKKKNNTKAVALSIFGRQMLS</sequence>
<gene>
    <name evidence="1" type="ORF">C8E01_11047</name>
</gene>
<keyword evidence="2" id="KW-1185">Reference proteome</keyword>